<reference evidence="3 4" key="1">
    <citation type="submission" date="2024-04" db="EMBL/GenBank/DDBJ databases">
        <title>Genome assembly C_amara_ONT_v2.</title>
        <authorList>
            <person name="Yant L."/>
            <person name="Moore C."/>
            <person name="Slenker M."/>
        </authorList>
    </citation>
    <scope>NUCLEOTIDE SEQUENCE [LARGE SCALE GENOMIC DNA]</scope>
    <source>
        <tissue evidence="3">Leaf</tissue>
    </source>
</reference>
<gene>
    <name evidence="3" type="ORF">V5N11_028591</name>
</gene>
<dbReference type="EMBL" id="JBANAX010000291">
    <property type="protein sequence ID" value="KAL1215128.1"/>
    <property type="molecule type" value="Genomic_DNA"/>
</dbReference>
<dbReference type="InterPro" id="IPR013103">
    <property type="entry name" value="RVT_2"/>
</dbReference>
<dbReference type="SUPFAM" id="SSF56672">
    <property type="entry name" value="DNA/RNA polymerases"/>
    <property type="match status" value="1"/>
</dbReference>
<sequence length="244" mass="27739">MHAEQSPGTETNSCDDETDVPCSQVHKNHSKQDVIGAIQGGRITRGNHIDFKQMVGKRHSKESNTKEIQDMNQITEVVRFAYFVSSIESKNHKEALVDEYYIAAMQEEFEQFERNNVWDLVPRPQNANVVGTKWIFKNKTDGSGAVTRNKARLVAQGYSQVEGIDFDETFAHVARLESIRLLFGMACTLNFRLYQMDVKSAFFNGILQEEVYVKQPKGFEVPSQSGHVYKLKKALYGLKQAPRA</sequence>
<evidence type="ECO:0000256" key="1">
    <source>
        <dbReference type="SAM" id="MobiDB-lite"/>
    </source>
</evidence>
<evidence type="ECO:0000313" key="3">
    <source>
        <dbReference type="EMBL" id="KAL1215128.1"/>
    </source>
</evidence>
<dbReference type="Proteomes" id="UP001558713">
    <property type="component" value="Unassembled WGS sequence"/>
</dbReference>
<protein>
    <submittedName>
        <fullName evidence="3">Retrovirus-related Pol polyprotein from transposon TNT 1-94</fullName>
    </submittedName>
</protein>
<organism evidence="3 4">
    <name type="scientific">Cardamine amara subsp. amara</name>
    <dbReference type="NCBI Taxonomy" id="228776"/>
    <lineage>
        <taxon>Eukaryota</taxon>
        <taxon>Viridiplantae</taxon>
        <taxon>Streptophyta</taxon>
        <taxon>Embryophyta</taxon>
        <taxon>Tracheophyta</taxon>
        <taxon>Spermatophyta</taxon>
        <taxon>Magnoliopsida</taxon>
        <taxon>eudicotyledons</taxon>
        <taxon>Gunneridae</taxon>
        <taxon>Pentapetalae</taxon>
        <taxon>rosids</taxon>
        <taxon>malvids</taxon>
        <taxon>Brassicales</taxon>
        <taxon>Brassicaceae</taxon>
        <taxon>Cardamineae</taxon>
        <taxon>Cardamine</taxon>
    </lineage>
</organism>
<dbReference type="Pfam" id="PF07727">
    <property type="entry name" value="RVT_2"/>
    <property type="match status" value="1"/>
</dbReference>
<keyword evidence="4" id="KW-1185">Reference proteome</keyword>
<accession>A0ABD1B865</accession>
<name>A0ABD1B865_CARAN</name>
<feature type="region of interest" description="Disordered" evidence="1">
    <location>
        <begin position="1"/>
        <end position="28"/>
    </location>
</feature>
<evidence type="ECO:0000313" key="4">
    <source>
        <dbReference type="Proteomes" id="UP001558713"/>
    </source>
</evidence>
<proteinExistence type="predicted"/>
<dbReference type="AlphaFoldDB" id="A0ABD1B865"/>
<feature type="domain" description="Reverse transcriptase Ty1/copia-type" evidence="2">
    <location>
        <begin position="115"/>
        <end position="243"/>
    </location>
</feature>
<evidence type="ECO:0000259" key="2">
    <source>
        <dbReference type="Pfam" id="PF07727"/>
    </source>
</evidence>
<comment type="caution">
    <text evidence="3">The sequence shown here is derived from an EMBL/GenBank/DDBJ whole genome shotgun (WGS) entry which is preliminary data.</text>
</comment>
<dbReference type="InterPro" id="IPR043502">
    <property type="entry name" value="DNA/RNA_pol_sf"/>
</dbReference>
<feature type="compositionally biased region" description="Polar residues" evidence="1">
    <location>
        <begin position="1"/>
        <end position="12"/>
    </location>
</feature>